<protein>
    <recommendedName>
        <fullName evidence="2">DUF4194 domain-containing protein</fullName>
    </recommendedName>
</protein>
<reference evidence="1" key="1">
    <citation type="submission" date="2018-06" db="EMBL/GenBank/DDBJ databases">
        <authorList>
            <person name="Zhirakovskaya E."/>
        </authorList>
    </citation>
    <scope>NUCLEOTIDE SEQUENCE</scope>
</reference>
<sequence length="224" mass="25998">MLTDNIEQQLEKENISLNEFQELLIRLLNYAILCREESQIEQQLYDRYLRISGLVKEYLSIIDVRVLHDTRFEYIRLYPPSSEAPGMENAHETAFSGSLRSRLTQQEVALILVLRLQYDKALREAQVDDEGYVTESFEAISIAMKNIIGRTLPEKPGERKQLFNRCKKLRLIEFHHENDVLKSESWLKIHPMIVSFVNDEAIAALEKTASENLDAPLSTTDEIE</sequence>
<dbReference type="EMBL" id="UOFJ01000663">
    <property type="protein sequence ID" value="VAW72447.1"/>
    <property type="molecule type" value="Genomic_DNA"/>
</dbReference>
<organism evidence="1">
    <name type="scientific">hydrothermal vent metagenome</name>
    <dbReference type="NCBI Taxonomy" id="652676"/>
    <lineage>
        <taxon>unclassified sequences</taxon>
        <taxon>metagenomes</taxon>
        <taxon>ecological metagenomes</taxon>
    </lineage>
</organism>
<gene>
    <name evidence="1" type="ORF">MNBD_GAMMA10-2232</name>
</gene>
<accession>A0A3B0YA68</accession>
<evidence type="ECO:0008006" key="2">
    <source>
        <dbReference type="Google" id="ProtNLM"/>
    </source>
</evidence>
<name>A0A3B0YA68_9ZZZZ</name>
<dbReference type="AlphaFoldDB" id="A0A3B0YA68"/>
<evidence type="ECO:0000313" key="1">
    <source>
        <dbReference type="EMBL" id="VAW72447.1"/>
    </source>
</evidence>
<dbReference type="Pfam" id="PF13835">
    <property type="entry name" value="DUF4194"/>
    <property type="match status" value="1"/>
</dbReference>
<proteinExistence type="predicted"/>
<dbReference type="InterPro" id="IPR025449">
    <property type="entry name" value="JetB"/>
</dbReference>